<dbReference type="Pfam" id="PF22693">
    <property type="entry name" value="MACPF_1"/>
    <property type="match status" value="1"/>
</dbReference>
<evidence type="ECO:0000313" key="5">
    <source>
        <dbReference type="Proteomes" id="UP000231358"/>
    </source>
</evidence>
<comment type="caution">
    <text evidence="4">The sequence shown here is derived from an EMBL/GenBank/DDBJ whole genome shotgun (WGS) entry which is preliminary data.</text>
</comment>
<dbReference type="EMBL" id="NEXV01000217">
    <property type="protein sequence ID" value="PIG86889.1"/>
    <property type="molecule type" value="Genomic_DNA"/>
</dbReference>
<evidence type="ECO:0000259" key="3">
    <source>
        <dbReference type="Pfam" id="PF22693"/>
    </source>
</evidence>
<feature type="domain" description="MACPF-like" evidence="3">
    <location>
        <begin position="364"/>
        <end position="579"/>
    </location>
</feature>
<proteinExistence type="predicted"/>
<accession>A0A2G7G232</accession>
<dbReference type="InterPro" id="IPR054586">
    <property type="entry name" value="MACPF_1_fungal"/>
</dbReference>
<protein>
    <recommendedName>
        <fullName evidence="3">MACPF-like domain-containing protein</fullName>
    </recommendedName>
</protein>
<dbReference type="STRING" id="656916.A0A2G7G232"/>
<feature type="coiled-coil region" evidence="1">
    <location>
        <begin position="108"/>
        <end position="140"/>
    </location>
</feature>
<sequence>MAIPLDTHSPPEGRGTFQLVFNGDDFQKHKSISSTVLFERWKKSKPVAPEEKRGEEQASPNVGKEATEGLEDGEDKARLRLEKMEHVLGKDFPQQLREQMKTIFALENRKIEQQLEKIKKREEDLAKKEAETRAAEAKAAADKAAGIRFEGISLGDIRKIIALSGKSFFCLQDRSHLVEEETTLDHYLALTSQSTTESNSVSQVTIYYTNKKTSSADTRKERKEAVAKQLELVQELKTSDFTDPGTKSKLGELSSLYTKDLLDSSDYATTSDSTIFSHPEEMTAADWDNVMRANSLLHGTYTKSTSVGGQRARKPIFQKKAVQQKHGQNQSWIPSFSICDNSNISVDESATEQKTSLLKSGFTGWSAEASISGGVGAWSGSASGSASGSKATHDENQQAKAVTDITISYKFPRVELYLDELDQEGYELTNECMEALERIEKSRSMEDVYAFYEGYGHFFAVTVRLGGRLTSTHHISKESTESLSEVKNRLKVAAALSISGPSFAMSTKGSYEHNDNKVDTDSKTSHNDKLAWEATGGDTTLASNPAAWAPTVRSYHNWRVTEITKVVPITQVLSTMVAKKDYYGLFREIEYPLLVSIGDPHFEMPSVALVQDAGSTFRLYYQDADGIVWECIRDGTTNKTIGHRSVTKARRNSPLIAWNNPVYKPSASNYIRIIFVNHYGYLDELIYTDQDYTPGHLGNFKIKLTEGHHIAGTSWGMGAKAEACLFYQDREHNLCHLRYNQGDSAGWRQHPMPLMRGIVPKTPLAAGRQKAESQSGREVPFVLFLRTGKDSINTLYDLHVVGEDRLYQNHWYSEKLPDASFAVDSKFTVLNTLRDETVDIFYWLESGVNGEGYQDPENSLGNHSVVSIGSGRKAVSIAAAQSLSEKTTSE</sequence>
<reference evidence="4 5" key="1">
    <citation type="submission" date="2017-05" db="EMBL/GenBank/DDBJ databases">
        <title>Genome sequence for an aflatoxigenic pathogen of Argentinian peanut, Aspergillus arachidicola.</title>
        <authorList>
            <person name="Moore G."/>
            <person name="Beltz S.B."/>
            <person name="Mack B.M."/>
        </authorList>
    </citation>
    <scope>NUCLEOTIDE SEQUENCE [LARGE SCALE GENOMIC DNA]</scope>
    <source>
        <strain evidence="4 5">CBS 117610</strain>
    </source>
</reference>
<feature type="region of interest" description="Disordered" evidence="2">
    <location>
        <begin position="42"/>
        <end position="74"/>
    </location>
</feature>
<organism evidence="4 5">
    <name type="scientific">Aspergillus arachidicola</name>
    <dbReference type="NCBI Taxonomy" id="656916"/>
    <lineage>
        <taxon>Eukaryota</taxon>
        <taxon>Fungi</taxon>
        <taxon>Dikarya</taxon>
        <taxon>Ascomycota</taxon>
        <taxon>Pezizomycotina</taxon>
        <taxon>Eurotiomycetes</taxon>
        <taxon>Eurotiomycetidae</taxon>
        <taxon>Eurotiales</taxon>
        <taxon>Aspergillaceae</taxon>
        <taxon>Aspergillus</taxon>
        <taxon>Aspergillus subgen. Circumdati</taxon>
    </lineage>
</organism>
<keyword evidence="5" id="KW-1185">Reference proteome</keyword>
<dbReference type="AlphaFoldDB" id="A0A2G7G232"/>
<evidence type="ECO:0000256" key="1">
    <source>
        <dbReference type="SAM" id="Coils"/>
    </source>
</evidence>
<name>A0A2G7G232_9EURO</name>
<evidence type="ECO:0000313" key="4">
    <source>
        <dbReference type="EMBL" id="PIG86889.1"/>
    </source>
</evidence>
<evidence type="ECO:0000256" key="2">
    <source>
        <dbReference type="SAM" id="MobiDB-lite"/>
    </source>
</evidence>
<gene>
    <name evidence="4" type="ORF">AARAC_011902</name>
</gene>
<dbReference type="Gene3D" id="2.120.10.70">
    <property type="entry name" value="Fucose-specific lectin"/>
    <property type="match status" value="1"/>
</dbReference>
<dbReference type="Proteomes" id="UP000231358">
    <property type="component" value="Unassembled WGS sequence"/>
</dbReference>
<dbReference type="SUPFAM" id="SSF89372">
    <property type="entry name" value="Fucose-specific lectin"/>
    <property type="match status" value="1"/>
</dbReference>
<keyword evidence="1" id="KW-0175">Coiled coil</keyword>